<gene>
    <name evidence="1" type="ORF">BXT89_14270</name>
</gene>
<proteinExistence type="predicted"/>
<evidence type="ECO:0000313" key="1">
    <source>
        <dbReference type="EMBL" id="ONM43116.1"/>
    </source>
</evidence>
<dbReference type="AlphaFoldDB" id="A0A1S8DE81"/>
<evidence type="ECO:0000313" key="2">
    <source>
        <dbReference type="Proteomes" id="UP000242847"/>
    </source>
</evidence>
<comment type="caution">
    <text evidence="1">The sequence shown here is derived from an EMBL/GenBank/DDBJ whole genome shotgun (WGS) entry which is preliminary data.</text>
</comment>
<dbReference type="OrthoDB" id="7032078at2"/>
<dbReference type="Proteomes" id="UP000242847">
    <property type="component" value="Unassembled WGS sequence"/>
</dbReference>
<dbReference type="RefSeq" id="WP_083728351.1">
    <property type="nucleotide sequence ID" value="NZ_FOUD01000001.1"/>
</dbReference>
<accession>A0A1S8DE81</accession>
<keyword evidence="2" id="KW-1185">Reference proteome</keyword>
<sequence length="255" mass="27357">MTGKEELTRGDALARVAVLEAENAALRKRVCVPDATAALEELVTACWDFSSESVECKYDGFHSEVVASREWDKFRAAVEAADGVLAAAPAPVERCDTCHGYGEVPAGETQRFGDLQPPEPIMMACPECDGQAPVERVEQETRSAGNLPCPFCGCDVDPKGWLRGDGVRGPECDNCGATAASLEAWNKRTTPQPAPTAAQDVAGLVEALQSIYDEDYQVGHDATDSEVSIARKQCIYRIRRKVKDALAAHQSGGAK</sequence>
<reference evidence="1 2" key="1">
    <citation type="submission" date="2017-01" db="EMBL/GenBank/DDBJ databases">
        <title>Draft genome sequence of Pseudomonas pachastrellae type strain CCUG 46540T from a deep sea.</title>
        <authorList>
            <person name="Gomila M."/>
            <person name="Mulet M."/>
            <person name="Lalucat J."/>
            <person name="Garcia-Valdes E."/>
        </authorList>
    </citation>
    <scope>NUCLEOTIDE SEQUENCE [LARGE SCALE GENOMIC DNA]</scope>
    <source>
        <strain evidence="1 2">CCUG 46540</strain>
    </source>
</reference>
<dbReference type="STRING" id="254161.SAMN05216256_10173"/>
<organism evidence="1 2">
    <name type="scientific">Halopseudomonas pachastrellae</name>
    <dbReference type="NCBI Taxonomy" id="254161"/>
    <lineage>
        <taxon>Bacteria</taxon>
        <taxon>Pseudomonadati</taxon>
        <taxon>Pseudomonadota</taxon>
        <taxon>Gammaproteobacteria</taxon>
        <taxon>Pseudomonadales</taxon>
        <taxon>Pseudomonadaceae</taxon>
        <taxon>Halopseudomonas</taxon>
    </lineage>
</organism>
<protein>
    <submittedName>
        <fullName evidence="1">Uncharacterized protein</fullName>
    </submittedName>
</protein>
<name>A0A1S8DE81_9GAMM</name>
<dbReference type="EMBL" id="MUBC01000035">
    <property type="protein sequence ID" value="ONM43116.1"/>
    <property type="molecule type" value="Genomic_DNA"/>
</dbReference>